<accession>A0A6J6ARY8</accession>
<sequence>MGILMLPLVVVLAWVFAWLGWTPPFVSGGTGTEAFAEDAMRWMLILPAGIQVLVSGVMHTFFAKSTAKNIGWETNGFQYEIGFSAYAMGVGSILAASRGWDTWLVMTAVMSIFLLLCTVQHIMKMVQDKNFKPGNSLVLLYDIGLPVSMIGLLVATHSSMT</sequence>
<evidence type="ECO:0000313" key="2">
    <source>
        <dbReference type="EMBL" id="CAB4334794.1"/>
    </source>
</evidence>
<name>A0A6J6ARY8_9ZZZZ</name>
<feature type="transmembrane region" description="Helical" evidence="1">
    <location>
        <begin position="135"/>
        <end position="155"/>
    </location>
</feature>
<evidence type="ECO:0000256" key="1">
    <source>
        <dbReference type="SAM" id="Phobius"/>
    </source>
</evidence>
<organism evidence="3">
    <name type="scientific">freshwater metagenome</name>
    <dbReference type="NCBI Taxonomy" id="449393"/>
    <lineage>
        <taxon>unclassified sequences</taxon>
        <taxon>metagenomes</taxon>
        <taxon>ecological metagenomes</taxon>
    </lineage>
</organism>
<protein>
    <submittedName>
        <fullName evidence="3">Unannotated protein</fullName>
    </submittedName>
</protein>
<reference evidence="3" key="1">
    <citation type="submission" date="2020-05" db="EMBL/GenBank/DDBJ databases">
        <authorList>
            <person name="Chiriac C."/>
            <person name="Salcher M."/>
            <person name="Ghai R."/>
            <person name="Kavagutti S V."/>
        </authorList>
    </citation>
    <scope>NUCLEOTIDE SEQUENCE</scope>
</reference>
<evidence type="ECO:0000313" key="3">
    <source>
        <dbReference type="EMBL" id="CAB4373108.1"/>
    </source>
</evidence>
<evidence type="ECO:0000313" key="4">
    <source>
        <dbReference type="EMBL" id="CAB4602483.1"/>
    </source>
</evidence>
<proteinExistence type="predicted"/>
<evidence type="ECO:0000313" key="5">
    <source>
        <dbReference type="EMBL" id="CAB4965069.1"/>
    </source>
</evidence>
<keyword evidence="1" id="KW-1133">Transmembrane helix</keyword>
<dbReference type="EMBL" id="CAFBNJ010000141">
    <property type="protein sequence ID" value="CAB4965069.1"/>
    <property type="molecule type" value="Genomic_DNA"/>
</dbReference>
<dbReference type="EMBL" id="CAFBRD010000174">
    <property type="protein sequence ID" value="CAB5078802.1"/>
    <property type="molecule type" value="Genomic_DNA"/>
</dbReference>
<dbReference type="AlphaFoldDB" id="A0A6J6ARY8"/>
<evidence type="ECO:0000313" key="6">
    <source>
        <dbReference type="EMBL" id="CAB5078802.1"/>
    </source>
</evidence>
<keyword evidence="1" id="KW-0472">Membrane</keyword>
<feature type="transmembrane region" description="Helical" evidence="1">
    <location>
        <begin position="77"/>
        <end position="97"/>
    </location>
</feature>
<keyword evidence="1" id="KW-0812">Transmembrane</keyword>
<dbReference type="InterPro" id="IPR046740">
    <property type="entry name" value="DUF6790"/>
</dbReference>
<dbReference type="EMBL" id="CAEZTY010000148">
    <property type="protein sequence ID" value="CAB4602483.1"/>
    <property type="molecule type" value="Genomic_DNA"/>
</dbReference>
<feature type="transmembrane region" description="Helical" evidence="1">
    <location>
        <begin position="44"/>
        <end position="65"/>
    </location>
</feature>
<gene>
    <name evidence="4" type="ORF">UFOPK1762_02025</name>
    <name evidence="2" type="ORF">UFOPK3331_00490</name>
    <name evidence="5" type="ORF">UFOPK3785_01844</name>
    <name evidence="3" type="ORF">UFOPK4201_02162</name>
    <name evidence="6" type="ORF">UFOPK4371_01956</name>
</gene>
<dbReference type="EMBL" id="CAESAL010000011">
    <property type="protein sequence ID" value="CAB4334794.1"/>
    <property type="molecule type" value="Genomic_DNA"/>
</dbReference>
<dbReference type="EMBL" id="CAEUNJ010000167">
    <property type="protein sequence ID" value="CAB4373108.1"/>
    <property type="molecule type" value="Genomic_DNA"/>
</dbReference>
<feature type="transmembrane region" description="Helical" evidence="1">
    <location>
        <begin position="103"/>
        <end position="123"/>
    </location>
</feature>
<dbReference type="Pfam" id="PF20589">
    <property type="entry name" value="DUF6790"/>
    <property type="match status" value="1"/>
</dbReference>